<gene>
    <name evidence="2" type="ORF">BHC48_03950</name>
</gene>
<dbReference type="Proteomes" id="UP000231484">
    <property type="component" value="Unassembled WGS sequence"/>
</dbReference>
<feature type="transmembrane region" description="Helical" evidence="1">
    <location>
        <begin position="113"/>
        <end position="133"/>
    </location>
</feature>
<sequence length="179" mass="20571">MANKIDIRCILHDHLHSLVNTDGKRNIWDLLSFFLAPLLCALLFPLNGWSINDDVLSTFVNMGSIFTALLISVLVMIFDQCQKLTDKLKSLPVDYDYAYRKSLDDRRKLMRQLFANISYAIVVSIFLLVFSLLQQFFDQGSTHWFSIWVAKPACVFLAINLLLTALMIIKRTYICLTVS</sequence>
<comment type="caution">
    <text evidence="2">The sequence shown here is derived from an EMBL/GenBank/DDBJ whole genome shotgun (WGS) entry which is preliminary data.</text>
</comment>
<feature type="transmembrane region" description="Helical" evidence="1">
    <location>
        <begin position="145"/>
        <end position="169"/>
    </location>
</feature>
<proteinExistence type="predicted"/>
<evidence type="ECO:0000313" key="3">
    <source>
        <dbReference type="Proteomes" id="UP000231484"/>
    </source>
</evidence>
<accession>A0A2N9XS44</accession>
<organism evidence="2 3">
    <name type="scientific">Snodgrassella alvi</name>
    <dbReference type="NCBI Taxonomy" id="1196083"/>
    <lineage>
        <taxon>Bacteria</taxon>
        <taxon>Pseudomonadati</taxon>
        <taxon>Pseudomonadota</taxon>
        <taxon>Betaproteobacteria</taxon>
        <taxon>Neisseriales</taxon>
        <taxon>Neisseriaceae</taxon>
        <taxon>Snodgrassella</taxon>
    </lineage>
</organism>
<keyword evidence="1" id="KW-1133">Transmembrane helix</keyword>
<name>A0A2N9XS44_9NEIS</name>
<evidence type="ECO:0000313" key="2">
    <source>
        <dbReference type="EMBL" id="PIT51450.1"/>
    </source>
</evidence>
<reference evidence="2 3" key="1">
    <citation type="journal article" date="2017" name="MBio">
        <title>Type VI secretion-mediated competition in the bee gut microbiome.</title>
        <authorList>
            <person name="Steele M.I."/>
            <person name="Kwong W.K."/>
            <person name="Powell J.E."/>
            <person name="Whiteley M."/>
            <person name="Moran N.A."/>
        </authorList>
    </citation>
    <scope>NUCLEOTIDE SEQUENCE [LARGE SCALE GENOMIC DNA]</scope>
    <source>
        <strain evidence="2 3">Occ4-2</strain>
    </source>
</reference>
<keyword evidence="1" id="KW-0472">Membrane</keyword>
<protein>
    <submittedName>
        <fullName evidence="2">Uncharacterized protein</fullName>
    </submittedName>
</protein>
<feature type="transmembrane region" description="Helical" evidence="1">
    <location>
        <begin position="58"/>
        <end position="78"/>
    </location>
</feature>
<feature type="transmembrane region" description="Helical" evidence="1">
    <location>
        <begin position="27"/>
        <end position="46"/>
    </location>
</feature>
<keyword evidence="1" id="KW-0812">Transmembrane</keyword>
<dbReference type="AlphaFoldDB" id="A0A2N9XS44"/>
<evidence type="ECO:0000256" key="1">
    <source>
        <dbReference type="SAM" id="Phobius"/>
    </source>
</evidence>
<dbReference type="EMBL" id="MEIQ01000028">
    <property type="protein sequence ID" value="PIT51450.1"/>
    <property type="molecule type" value="Genomic_DNA"/>
</dbReference>